<proteinExistence type="predicted"/>
<reference evidence="1" key="1">
    <citation type="submission" date="2022-03" db="EMBL/GenBank/DDBJ databases">
        <authorList>
            <person name="Tunstrom K."/>
        </authorList>
    </citation>
    <scope>NUCLEOTIDE SEQUENCE</scope>
</reference>
<protein>
    <submittedName>
        <fullName evidence="1">Uncharacterized protein</fullName>
    </submittedName>
</protein>
<dbReference type="Proteomes" id="UP001153954">
    <property type="component" value="Unassembled WGS sequence"/>
</dbReference>
<sequence>MAPPEEAKPLPARAKDVKDLKSMHIIITLAEHIQAAIKEKHSVTAINKKLISRPSEEIMTTIDTFLDLIAPTLRSPLQTLRLIPNRNNQISRLR</sequence>
<name>A0AAU9TIJ4_EUPED</name>
<evidence type="ECO:0000313" key="2">
    <source>
        <dbReference type="Proteomes" id="UP001153954"/>
    </source>
</evidence>
<dbReference type="AlphaFoldDB" id="A0AAU9TIJ4"/>
<gene>
    <name evidence="1" type="ORF">EEDITHA_LOCUS1811</name>
</gene>
<comment type="caution">
    <text evidence="1">The sequence shown here is derived from an EMBL/GenBank/DDBJ whole genome shotgun (WGS) entry which is preliminary data.</text>
</comment>
<dbReference type="EMBL" id="CAKOGL010000004">
    <property type="protein sequence ID" value="CAH2085327.1"/>
    <property type="molecule type" value="Genomic_DNA"/>
</dbReference>
<keyword evidence="2" id="KW-1185">Reference proteome</keyword>
<accession>A0AAU9TIJ4</accession>
<organism evidence="1 2">
    <name type="scientific">Euphydryas editha</name>
    <name type="common">Edith's checkerspot</name>
    <dbReference type="NCBI Taxonomy" id="104508"/>
    <lineage>
        <taxon>Eukaryota</taxon>
        <taxon>Metazoa</taxon>
        <taxon>Ecdysozoa</taxon>
        <taxon>Arthropoda</taxon>
        <taxon>Hexapoda</taxon>
        <taxon>Insecta</taxon>
        <taxon>Pterygota</taxon>
        <taxon>Neoptera</taxon>
        <taxon>Endopterygota</taxon>
        <taxon>Lepidoptera</taxon>
        <taxon>Glossata</taxon>
        <taxon>Ditrysia</taxon>
        <taxon>Papilionoidea</taxon>
        <taxon>Nymphalidae</taxon>
        <taxon>Nymphalinae</taxon>
        <taxon>Euphydryas</taxon>
    </lineage>
</organism>
<evidence type="ECO:0000313" key="1">
    <source>
        <dbReference type="EMBL" id="CAH2085327.1"/>
    </source>
</evidence>